<dbReference type="AlphaFoldDB" id="A0AAD0PWA0"/>
<accession>A0AAD0PWA0</accession>
<reference evidence="1 2" key="1">
    <citation type="journal article" date="2011" name="PLoS Pathog.">
        <title>Dynamic evolution of pathogenicity revealed by sequencing and comparative genomics of 19 Pseudomonas syringae isolates.</title>
        <authorList>
            <person name="Baltrus D.A."/>
            <person name="Nishimura M.T."/>
            <person name="Romanchuk A."/>
            <person name="Chang J.H."/>
            <person name="Mukhtar M.S."/>
            <person name="Cherkis K."/>
            <person name="Roach J."/>
            <person name="Grant S.R."/>
            <person name="Jones C.D."/>
            <person name="Dangl J.L."/>
        </authorList>
    </citation>
    <scope>NUCLEOTIDE SEQUENCE [LARGE SCALE GENOMIC DNA]</scope>
    <source>
        <strain evidence="1 2">M301315</strain>
    </source>
</reference>
<organism evidence="1 2">
    <name type="scientific">Pseudomonas amygdali pv. lachrymans str. M301315</name>
    <dbReference type="NCBI Taxonomy" id="629260"/>
    <lineage>
        <taxon>Bacteria</taxon>
        <taxon>Pseudomonadati</taxon>
        <taxon>Pseudomonadota</taxon>
        <taxon>Gammaproteobacteria</taxon>
        <taxon>Pseudomonadales</taxon>
        <taxon>Pseudomonadaceae</taxon>
        <taxon>Pseudomonas</taxon>
        <taxon>Pseudomonas amygdali</taxon>
    </lineage>
</organism>
<protein>
    <submittedName>
        <fullName evidence="1">Uncharacterized protein</fullName>
    </submittedName>
</protein>
<dbReference type="EMBL" id="CP031226">
    <property type="protein sequence ID" value="AXH59924.1"/>
    <property type="molecule type" value="Genomic_DNA"/>
</dbReference>
<sequence>MAHYQAEGYNTGVVKREGQLSFDRALAEGEVVVIRIGVDFERQAPSVESSSRETQMANMFSKPAKALCGSAAYDMLVNAGGRYETQIFDKHQKKWMTIPLDCKTSGKTIAELN</sequence>
<dbReference type="Proteomes" id="UP000006426">
    <property type="component" value="Plasmid pmppla107"/>
</dbReference>
<gene>
    <name evidence="1" type="ORF">PLA107_032380</name>
</gene>
<proteinExistence type="predicted"/>
<geneLocation type="plasmid" evidence="2">
    <name>pmppla107</name>
</geneLocation>
<keyword evidence="1" id="KW-0614">Plasmid</keyword>
<name>A0AAD0PWA0_PSEAV</name>
<evidence type="ECO:0000313" key="2">
    <source>
        <dbReference type="Proteomes" id="UP000006426"/>
    </source>
</evidence>
<evidence type="ECO:0000313" key="1">
    <source>
        <dbReference type="EMBL" id="AXH59924.1"/>
    </source>
</evidence>